<evidence type="ECO:0000256" key="4">
    <source>
        <dbReference type="ARBA" id="ARBA00023295"/>
    </source>
</evidence>
<organism evidence="7 8">
    <name type="scientific">Metabacillus rhizosphaerae</name>
    <dbReference type="NCBI Taxonomy" id="3117747"/>
    <lineage>
        <taxon>Bacteria</taxon>
        <taxon>Bacillati</taxon>
        <taxon>Bacillota</taxon>
        <taxon>Bacilli</taxon>
        <taxon>Bacillales</taxon>
        <taxon>Bacillaceae</taxon>
        <taxon>Metabacillus</taxon>
    </lineage>
</organism>
<name>A0ABZ2MW63_9BACI</name>
<protein>
    <submittedName>
        <fullName evidence="7">Beta-galactosidase</fullName>
        <ecNumber evidence="7">3.2.1.23</ecNumber>
    </submittedName>
</protein>
<dbReference type="SUPFAM" id="SSF51445">
    <property type="entry name" value="(Trans)glycosidases"/>
    <property type="match status" value="1"/>
</dbReference>
<dbReference type="EC" id="3.2.1.23" evidence="7"/>
<keyword evidence="1" id="KW-0479">Metal-binding</keyword>
<dbReference type="PANTHER" id="PTHR36447">
    <property type="entry name" value="BETA-GALACTOSIDASE GANA"/>
    <property type="match status" value="1"/>
</dbReference>
<feature type="domain" description="Glycoside hydrolase family 5" evidence="5">
    <location>
        <begin position="382"/>
        <end position="497"/>
    </location>
</feature>
<accession>A0ABZ2MW63</accession>
<dbReference type="PANTHER" id="PTHR36447:SF2">
    <property type="entry name" value="BETA-GALACTOSIDASE YESZ"/>
    <property type="match status" value="1"/>
</dbReference>
<gene>
    <name evidence="7" type="ORF">WCV66_04420</name>
</gene>
<dbReference type="Gene3D" id="3.20.20.80">
    <property type="entry name" value="Glycosidases"/>
    <property type="match status" value="1"/>
</dbReference>
<dbReference type="Pfam" id="PF02449">
    <property type="entry name" value="Glyco_hydro_42"/>
    <property type="match status" value="1"/>
</dbReference>
<dbReference type="Pfam" id="PF00150">
    <property type="entry name" value="Cellulase"/>
    <property type="match status" value="1"/>
</dbReference>
<dbReference type="InterPro" id="IPR003476">
    <property type="entry name" value="Glyco_hydro_42"/>
</dbReference>
<evidence type="ECO:0000256" key="2">
    <source>
        <dbReference type="ARBA" id="ARBA00022801"/>
    </source>
</evidence>
<keyword evidence="2 7" id="KW-0378">Hydrolase</keyword>
<evidence type="ECO:0000259" key="5">
    <source>
        <dbReference type="Pfam" id="PF00150"/>
    </source>
</evidence>
<dbReference type="InterPro" id="IPR013529">
    <property type="entry name" value="Glyco_hydro_42_N"/>
</dbReference>
<sequence>MGNIVIFYDSSFPIDGHRPNSSFFGNFNNEIIVADALSLKEVLANNEVDCFVNMHGPYFPKSAWQAIYDHLKSGKGIVHIGGIPFRIPCYMTNGNWERERVQTAYHQQLNIHEALHVKSEPIASLQHNEDIPVFSGKEELFPIADTCNFVLHVTKSSAIESEMGSVGPMDARIYPLLKGVSKSGREVAAPSVLIENTKGNFTGGRWLFINQKVNEQFWTEKGAKAIEELVLFVTNGVTEMWLKTNYATYDEGERPKVTYQLQSFKSETTEWTLTFTVKKNKEEVFSNIEIVKASQQLNALSFILPIDIMPGLYDLTCHAVSSKGETRLLHQGFWGMDTTLLTIGVPLTCDRDYFQKDGRPMPIVGMTYMTSDVARYFLFLPNPYIWDRDMAQMKRAGINYIRTGIWTGWRNMMFVDGHVDENVLRSIDAFILCAKKHDLEVTFNFFSFTPETWEGENPYLDPRSVEAQKRFITSIVSRHTETTNIQWDLINEPSLFDPGRTFSGPRSIHDKYDRKAYREWLKKRHSSIRELQEKWNMTEQELPSFDVIDPPEPSEINFGIKDMLFGKKGLKWLDYTLYTMDMHNKWAKELTETTKRLAPNQLVTVGQDEALGSQRPSPLFYCDAVDYTTNHTWWLLDQLVWDGIFTKTPTKPNLIQETGIMYVENPNNQAKRSEEELRNILERKYAYSFSTGGAGAVQWLWNTNYFMNNINESNIGAIRADGTEKPEANVSYDFGTFINDTRDLFKGRELEEIAVVFPYSNDFSNRRLALDATMKLTRTLAYEMNTPFRALSEYHLDALKDEPPKLVVVPSPHNFSSSALTNILEVVKEQGITLLFTGPINLDEYWHETGRMTDIIGATSNENILREEMLEINEKHYPVSFGGERIAEAMKEVLSSERNSTAIKEISYGKGEIIWCSLPVELNERSEPIIALYEYVIEKAGVQEQLDWQKGDMPGNYGRKLSFENGSLFIFVSEFSGDTYVKIKDHESNRTYSFLLETERTVMFATDKKGNIISVYRPDEVEIIY</sequence>
<evidence type="ECO:0000256" key="3">
    <source>
        <dbReference type="ARBA" id="ARBA00022833"/>
    </source>
</evidence>
<feature type="domain" description="Glycoside hydrolase family 42 N-terminal" evidence="6">
    <location>
        <begin position="513"/>
        <end position="604"/>
    </location>
</feature>
<dbReference type="InterPro" id="IPR001547">
    <property type="entry name" value="Glyco_hydro_5"/>
</dbReference>
<dbReference type="EMBL" id="CP147403">
    <property type="protein sequence ID" value="WXB89489.1"/>
    <property type="molecule type" value="Genomic_DNA"/>
</dbReference>
<keyword evidence="4 7" id="KW-0326">Glycosidase</keyword>
<keyword evidence="3" id="KW-0862">Zinc</keyword>
<dbReference type="GO" id="GO:0004565">
    <property type="term" value="F:beta-galactosidase activity"/>
    <property type="evidence" value="ECO:0007669"/>
    <property type="project" value="UniProtKB-EC"/>
</dbReference>
<dbReference type="RefSeq" id="WP_338788014.1">
    <property type="nucleotide sequence ID" value="NZ_CP147403.1"/>
</dbReference>
<evidence type="ECO:0000259" key="6">
    <source>
        <dbReference type="Pfam" id="PF02449"/>
    </source>
</evidence>
<evidence type="ECO:0000256" key="1">
    <source>
        <dbReference type="ARBA" id="ARBA00022723"/>
    </source>
</evidence>
<reference evidence="7 8" key="1">
    <citation type="submission" date="2024-02" db="EMBL/GenBank/DDBJ databases">
        <title>Seven novel Bacillus-like species.</title>
        <authorList>
            <person name="Liu G."/>
        </authorList>
    </citation>
    <scope>NUCLEOTIDE SEQUENCE [LARGE SCALE GENOMIC DNA]</scope>
    <source>
        <strain evidence="7 8">FJAT-53654</strain>
    </source>
</reference>
<dbReference type="Proteomes" id="UP001368328">
    <property type="component" value="Chromosome"/>
</dbReference>
<dbReference type="InterPro" id="IPR017853">
    <property type="entry name" value="GH"/>
</dbReference>
<evidence type="ECO:0000313" key="8">
    <source>
        <dbReference type="Proteomes" id="UP001368328"/>
    </source>
</evidence>
<keyword evidence="8" id="KW-1185">Reference proteome</keyword>
<proteinExistence type="predicted"/>
<evidence type="ECO:0000313" key="7">
    <source>
        <dbReference type="EMBL" id="WXB89489.1"/>
    </source>
</evidence>